<feature type="region of interest" description="Disordered" evidence="1">
    <location>
        <begin position="334"/>
        <end position="373"/>
    </location>
</feature>
<feature type="region of interest" description="Disordered" evidence="1">
    <location>
        <begin position="73"/>
        <end position="134"/>
    </location>
</feature>
<organism evidence="2 3">
    <name type="scientific">Cercospora zeae-maydis SCOH1-5</name>
    <dbReference type="NCBI Taxonomy" id="717836"/>
    <lineage>
        <taxon>Eukaryota</taxon>
        <taxon>Fungi</taxon>
        <taxon>Dikarya</taxon>
        <taxon>Ascomycota</taxon>
        <taxon>Pezizomycotina</taxon>
        <taxon>Dothideomycetes</taxon>
        <taxon>Dothideomycetidae</taxon>
        <taxon>Mycosphaerellales</taxon>
        <taxon>Mycosphaerellaceae</taxon>
        <taxon>Cercospora</taxon>
    </lineage>
</organism>
<accession>A0A6A6F7R4</accession>
<evidence type="ECO:0000313" key="3">
    <source>
        <dbReference type="Proteomes" id="UP000799539"/>
    </source>
</evidence>
<sequence length="373" mass="40004">MATAATQVMMHRKPLPTRRIPDAAAAAPSLTHQHQPYNNPAAHSRARTNSSGVMPMQASPMAVAAAASYSMAQQQQQQYPGPYPGQQRRTLSNATSSTSSSNTNLHRAPTNTNYNPNDSVRRSTSSRSNGSASPTSYVALMRKQKATVWCDRAQHEDPRILVAQRQARMRAAAEVAGGQSYAASSRTSTSSAGITGGVRSKIRHHGAPKASAYKTAVGGAGVPMRLSASEVDDGNNSDEDTGGRYHTRKGSGRSNGSGSARRGHSYLSPSYSNGNTPPGVSPVDSIGEEETPMPRERANSLQKDDYFVQTAGEDSEEKFGDVGTLPSRKVTVEEQIRQQQKNADDLRRRGSVDERTMTMSGPRLFVANPDLSD</sequence>
<feature type="compositionally biased region" description="Polar residues" evidence="1">
    <location>
        <begin position="109"/>
        <end position="118"/>
    </location>
</feature>
<gene>
    <name evidence="2" type="ORF">CERZMDRAFT_87557</name>
</gene>
<dbReference type="OrthoDB" id="5385072at2759"/>
<dbReference type="Proteomes" id="UP000799539">
    <property type="component" value="Unassembled WGS sequence"/>
</dbReference>
<reference evidence="2" key="1">
    <citation type="journal article" date="2020" name="Stud. Mycol.">
        <title>101 Dothideomycetes genomes: a test case for predicting lifestyles and emergence of pathogens.</title>
        <authorList>
            <person name="Haridas S."/>
            <person name="Albert R."/>
            <person name="Binder M."/>
            <person name="Bloem J."/>
            <person name="Labutti K."/>
            <person name="Salamov A."/>
            <person name="Andreopoulos B."/>
            <person name="Baker S."/>
            <person name="Barry K."/>
            <person name="Bills G."/>
            <person name="Bluhm B."/>
            <person name="Cannon C."/>
            <person name="Castanera R."/>
            <person name="Culley D."/>
            <person name="Daum C."/>
            <person name="Ezra D."/>
            <person name="Gonzalez J."/>
            <person name="Henrissat B."/>
            <person name="Kuo A."/>
            <person name="Liang C."/>
            <person name="Lipzen A."/>
            <person name="Lutzoni F."/>
            <person name="Magnuson J."/>
            <person name="Mondo S."/>
            <person name="Nolan M."/>
            <person name="Ohm R."/>
            <person name="Pangilinan J."/>
            <person name="Park H.-J."/>
            <person name="Ramirez L."/>
            <person name="Alfaro M."/>
            <person name="Sun H."/>
            <person name="Tritt A."/>
            <person name="Yoshinaga Y."/>
            <person name="Zwiers L.-H."/>
            <person name="Turgeon B."/>
            <person name="Goodwin S."/>
            <person name="Spatafora J."/>
            <person name="Crous P."/>
            <person name="Grigoriev I."/>
        </authorList>
    </citation>
    <scope>NUCLEOTIDE SEQUENCE</scope>
    <source>
        <strain evidence="2">SCOH1-5</strain>
    </source>
</reference>
<feature type="region of interest" description="Disordered" evidence="1">
    <location>
        <begin position="1"/>
        <end position="54"/>
    </location>
</feature>
<protein>
    <submittedName>
        <fullName evidence="2">Uncharacterized protein</fullName>
    </submittedName>
</protein>
<feature type="compositionally biased region" description="Acidic residues" evidence="1">
    <location>
        <begin position="230"/>
        <end position="240"/>
    </location>
</feature>
<keyword evidence="3" id="KW-1185">Reference proteome</keyword>
<feature type="compositionally biased region" description="Low complexity" evidence="1">
    <location>
        <begin position="180"/>
        <end position="193"/>
    </location>
</feature>
<evidence type="ECO:0000313" key="2">
    <source>
        <dbReference type="EMBL" id="KAF2208761.1"/>
    </source>
</evidence>
<feature type="compositionally biased region" description="Low complexity" evidence="1">
    <location>
        <begin position="73"/>
        <end position="104"/>
    </location>
</feature>
<feature type="compositionally biased region" description="Polar residues" evidence="1">
    <location>
        <begin position="267"/>
        <end position="278"/>
    </location>
</feature>
<feature type="compositionally biased region" description="Low complexity" evidence="1">
    <location>
        <begin position="122"/>
        <end position="134"/>
    </location>
</feature>
<evidence type="ECO:0000256" key="1">
    <source>
        <dbReference type="SAM" id="MobiDB-lite"/>
    </source>
</evidence>
<feature type="region of interest" description="Disordered" evidence="1">
    <location>
        <begin position="226"/>
        <end position="302"/>
    </location>
</feature>
<feature type="compositionally biased region" description="Basic and acidic residues" evidence="1">
    <location>
        <begin position="334"/>
        <end position="356"/>
    </location>
</feature>
<feature type="compositionally biased region" description="Basic and acidic residues" evidence="1">
    <location>
        <begin position="292"/>
        <end position="302"/>
    </location>
</feature>
<name>A0A6A6F7R4_9PEZI</name>
<dbReference type="EMBL" id="ML992692">
    <property type="protein sequence ID" value="KAF2208761.1"/>
    <property type="molecule type" value="Genomic_DNA"/>
</dbReference>
<proteinExistence type="predicted"/>
<feature type="region of interest" description="Disordered" evidence="1">
    <location>
        <begin position="179"/>
        <end position="214"/>
    </location>
</feature>
<dbReference type="AlphaFoldDB" id="A0A6A6F7R4"/>